<proteinExistence type="predicted"/>
<feature type="domain" description="Ferric siderophore reductase C-terminal" evidence="1">
    <location>
        <begin position="56"/>
        <end position="77"/>
    </location>
</feature>
<keyword evidence="3" id="KW-1185">Reference proteome</keyword>
<dbReference type="RefSeq" id="WP_146809259.1">
    <property type="nucleotide sequence ID" value="NZ_BJXX01000058.1"/>
</dbReference>
<evidence type="ECO:0000313" key="3">
    <source>
        <dbReference type="Proteomes" id="UP000321157"/>
    </source>
</evidence>
<dbReference type="AlphaFoldDB" id="A0A511V5E4"/>
<evidence type="ECO:0000259" key="1">
    <source>
        <dbReference type="Pfam" id="PF11575"/>
    </source>
</evidence>
<dbReference type="Proteomes" id="UP000321157">
    <property type="component" value="Unassembled WGS sequence"/>
</dbReference>
<comment type="caution">
    <text evidence="2">The sequence shown here is derived from an EMBL/GenBank/DDBJ whole genome shotgun (WGS) entry which is preliminary data.</text>
</comment>
<name>A0A511V5E4_9BACL</name>
<protein>
    <recommendedName>
        <fullName evidence="1">Ferric siderophore reductase C-terminal domain-containing protein</fullName>
    </recommendedName>
</protein>
<gene>
    <name evidence="2" type="ORF">ADA01nite_14290</name>
</gene>
<evidence type="ECO:0000313" key="2">
    <source>
        <dbReference type="EMBL" id="GEN33969.1"/>
    </source>
</evidence>
<dbReference type="Pfam" id="PF11575">
    <property type="entry name" value="FhuF_C"/>
    <property type="match status" value="1"/>
</dbReference>
<accession>A0A511V5E4</accession>
<dbReference type="InterPro" id="IPR024726">
    <property type="entry name" value="FhuF_C"/>
</dbReference>
<dbReference type="GO" id="GO:0051537">
    <property type="term" value="F:2 iron, 2 sulfur cluster binding"/>
    <property type="evidence" value="ECO:0007669"/>
    <property type="project" value="InterPro"/>
</dbReference>
<reference evidence="2 3" key="1">
    <citation type="submission" date="2019-07" db="EMBL/GenBank/DDBJ databases">
        <title>Whole genome shotgun sequence of Aneurinibacillus danicus NBRC 102444.</title>
        <authorList>
            <person name="Hosoyama A."/>
            <person name="Uohara A."/>
            <person name="Ohji S."/>
            <person name="Ichikawa N."/>
        </authorList>
    </citation>
    <scope>NUCLEOTIDE SEQUENCE [LARGE SCALE GENOMIC DNA]</scope>
    <source>
        <strain evidence="2 3">NBRC 102444</strain>
    </source>
</reference>
<dbReference type="OrthoDB" id="5870636at2"/>
<dbReference type="EMBL" id="BJXX01000058">
    <property type="protein sequence ID" value="GEN33969.1"/>
    <property type="molecule type" value="Genomic_DNA"/>
</dbReference>
<organism evidence="2 3">
    <name type="scientific">Aneurinibacillus danicus</name>
    <dbReference type="NCBI Taxonomy" id="267746"/>
    <lineage>
        <taxon>Bacteria</taxon>
        <taxon>Bacillati</taxon>
        <taxon>Bacillota</taxon>
        <taxon>Bacilli</taxon>
        <taxon>Bacillales</taxon>
        <taxon>Paenibacillaceae</taxon>
        <taxon>Aneurinibacillus group</taxon>
        <taxon>Aneurinibacillus</taxon>
    </lineage>
</organism>
<sequence>MIGVEMVMGACAGREEHLRIEDDFAYLVHKAPGALFGEIQNPFVPFYTEAPAVRMRKTCCFYFQVSTSGEYCTVCPKAK</sequence>